<accession>A0A6A6U7L6</accession>
<reference evidence="2" key="1">
    <citation type="journal article" date="2020" name="Stud. Mycol.">
        <title>101 Dothideomycetes genomes: a test case for predicting lifestyles and emergence of pathogens.</title>
        <authorList>
            <person name="Haridas S."/>
            <person name="Albert R."/>
            <person name="Binder M."/>
            <person name="Bloem J."/>
            <person name="Labutti K."/>
            <person name="Salamov A."/>
            <person name="Andreopoulos B."/>
            <person name="Baker S."/>
            <person name="Barry K."/>
            <person name="Bills G."/>
            <person name="Bluhm B."/>
            <person name="Cannon C."/>
            <person name="Castanera R."/>
            <person name="Culley D."/>
            <person name="Daum C."/>
            <person name="Ezra D."/>
            <person name="Gonzalez J."/>
            <person name="Henrissat B."/>
            <person name="Kuo A."/>
            <person name="Liang C."/>
            <person name="Lipzen A."/>
            <person name="Lutzoni F."/>
            <person name="Magnuson J."/>
            <person name="Mondo S."/>
            <person name="Nolan M."/>
            <person name="Ohm R."/>
            <person name="Pangilinan J."/>
            <person name="Park H.-J."/>
            <person name="Ramirez L."/>
            <person name="Alfaro M."/>
            <person name="Sun H."/>
            <person name="Tritt A."/>
            <person name="Yoshinaga Y."/>
            <person name="Zwiers L.-H."/>
            <person name="Turgeon B."/>
            <person name="Goodwin S."/>
            <person name="Spatafora J."/>
            <person name="Crous P."/>
            <person name="Grigoriev I."/>
        </authorList>
    </citation>
    <scope>NUCLEOTIDE SEQUENCE</scope>
    <source>
        <strain evidence="2">CBS 115976</strain>
    </source>
</reference>
<evidence type="ECO:0000313" key="2">
    <source>
        <dbReference type="EMBL" id="KAF2668142.1"/>
    </source>
</evidence>
<organism evidence="2 3">
    <name type="scientific">Microthyrium microscopicum</name>
    <dbReference type="NCBI Taxonomy" id="703497"/>
    <lineage>
        <taxon>Eukaryota</taxon>
        <taxon>Fungi</taxon>
        <taxon>Dikarya</taxon>
        <taxon>Ascomycota</taxon>
        <taxon>Pezizomycotina</taxon>
        <taxon>Dothideomycetes</taxon>
        <taxon>Dothideomycetes incertae sedis</taxon>
        <taxon>Microthyriales</taxon>
        <taxon>Microthyriaceae</taxon>
        <taxon>Microthyrium</taxon>
    </lineage>
</organism>
<feature type="transmembrane region" description="Helical" evidence="1">
    <location>
        <begin position="39"/>
        <end position="61"/>
    </location>
</feature>
<evidence type="ECO:0000256" key="1">
    <source>
        <dbReference type="SAM" id="Phobius"/>
    </source>
</evidence>
<keyword evidence="1" id="KW-0472">Membrane</keyword>
<evidence type="ECO:0000313" key="3">
    <source>
        <dbReference type="Proteomes" id="UP000799302"/>
    </source>
</evidence>
<sequence>MNCTVMLQIISSERSADHFHDRLFALYGVPQKHIPKSRALPLIIGNLQVVVILTMLHQYFIV</sequence>
<dbReference type="EMBL" id="MU004236">
    <property type="protein sequence ID" value="KAF2668142.1"/>
    <property type="molecule type" value="Genomic_DNA"/>
</dbReference>
<keyword evidence="1" id="KW-1133">Transmembrane helix</keyword>
<dbReference type="Proteomes" id="UP000799302">
    <property type="component" value="Unassembled WGS sequence"/>
</dbReference>
<keyword evidence="1" id="KW-0812">Transmembrane</keyword>
<name>A0A6A6U7L6_9PEZI</name>
<gene>
    <name evidence="2" type="ORF">BT63DRAFT_425452</name>
</gene>
<protein>
    <submittedName>
        <fullName evidence="2">Uncharacterized protein</fullName>
    </submittedName>
</protein>
<dbReference type="AlphaFoldDB" id="A0A6A6U7L6"/>
<keyword evidence="3" id="KW-1185">Reference proteome</keyword>
<proteinExistence type="predicted"/>